<dbReference type="InterPro" id="IPR032675">
    <property type="entry name" value="LRR_dom_sf"/>
</dbReference>
<accession>A0A4D9DX91</accession>
<keyword evidence="4 10" id="KW-0433">Leucine-rich repeat</keyword>
<evidence type="ECO:0000256" key="4">
    <source>
        <dbReference type="ARBA" id="ARBA00022614"/>
    </source>
</evidence>
<evidence type="ECO:0000256" key="1">
    <source>
        <dbReference type="ARBA" id="ARBA00004138"/>
    </source>
</evidence>
<feature type="region of interest" description="Disordered" evidence="11">
    <location>
        <begin position="1"/>
        <end position="72"/>
    </location>
</feature>
<evidence type="ECO:0000256" key="6">
    <source>
        <dbReference type="ARBA" id="ARBA00023069"/>
    </source>
</evidence>
<proteinExistence type="inferred from homology"/>
<dbReference type="STRING" id="55544.A0A4D9DX91"/>
<evidence type="ECO:0000256" key="11">
    <source>
        <dbReference type="SAM" id="MobiDB-lite"/>
    </source>
</evidence>
<evidence type="ECO:0000256" key="2">
    <source>
        <dbReference type="ARBA" id="ARBA00006453"/>
    </source>
</evidence>
<dbReference type="GO" id="GO:0005930">
    <property type="term" value="C:axoneme"/>
    <property type="evidence" value="ECO:0007669"/>
    <property type="project" value="TreeGrafter"/>
</dbReference>
<evidence type="ECO:0000256" key="5">
    <source>
        <dbReference type="ARBA" id="ARBA00022737"/>
    </source>
</evidence>
<evidence type="ECO:0000256" key="9">
    <source>
        <dbReference type="ARBA" id="ARBA00046066"/>
    </source>
</evidence>
<evidence type="ECO:0000313" key="12">
    <source>
        <dbReference type="EMBL" id="TFJ99532.1"/>
    </source>
</evidence>
<dbReference type="PROSITE" id="PS51450">
    <property type="entry name" value="LRR"/>
    <property type="match status" value="3"/>
</dbReference>
<feature type="compositionally biased region" description="Basic and acidic residues" evidence="11">
    <location>
        <begin position="14"/>
        <end position="23"/>
    </location>
</feature>
<dbReference type="SMART" id="SM00365">
    <property type="entry name" value="LRR_SD22"/>
    <property type="match status" value="3"/>
</dbReference>
<dbReference type="InterPro" id="IPR001611">
    <property type="entry name" value="Leu-rich_rpt"/>
</dbReference>
<organism evidence="12 13">
    <name type="scientific">Platysternon megacephalum</name>
    <name type="common">big-headed turtle</name>
    <dbReference type="NCBI Taxonomy" id="55544"/>
    <lineage>
        <taxon>Eukaryota</taxon>
        <taxon>Metazoa</taxon>
        <taxon>Chordata</taxon>
        <taxon>Craniata</taxon>
        <taxon>Vertebrata</taxon>
        <taxon>Euteleostomi</taxon>
        <taxon>Archelosauria</taxon>
        <taxon>Testudinata</taxon>
        <taxon>Testudines</taxon>
        <taxon>Cryptodira</taxon>
        <taxon>Durocryptodira</taxon>
        <taxon>Testudinoidea</taxon>
        <taxon>Platysternidae</taxon>
        <taxon>Platysternon</taxon>
    </lineage>
</organism>
<evidence type="ECO:0000256" key="3">
    <source>
        <dbReference type="ARBA" id="ARBA00022553"/>
    </source>
</evidence>
<protein>
    <recommendedName>
        <fullName evidence="8 10">Dynein axonemal assembly factor 1</fullName>
    </recommendedName>
</protein>
<dbReference type="PANTHER" id="PTHR45973">
    <property type="entry name" value="PROTEIN PHOSPHATASE 1 REGULATORY SUBUNIT SDS22-RELATED"/>
    <property type="match status" value="1"/>
</dbReference>
<name>A0A4D9DX91_9SAUR</name>
<reference evidence="12 13" key="2">
    <citation type="submission" date="2019-04" db="EMBL/GenBank/DDBJ databases">
        <title>The genome sequence of big-headed turtle.</title>
        <authorList>
            <person name="Gong S."/>
        </authorList>
    </citation>
    <scope>NUCLEOTIDE SEQUENCE [LARGE SCALE GENOMIC DNA]</scope>
    <source>
        <strain evidence="12">DO16091913</strain>
        <tissue evidence="12">Muscle</tissue>
    </source>
</reference>
<evidence type="ECO:0000256" key="7">
    <source>
        <dbReference type="ARBA" id="ARBA00023273"/>
    </source>
</evidence>
<comment type="function">
    <text evidence="9 10">Cilium-specific protein required for the stability of the ciliary architecture. Plays a role in cytoplasmic preassembly of dynein arms. Involved in regulation of microtubule-based cilia and actin-based brush border microvilli.</text>
</comment>
<dbReference type="InterPro" id="IPR050576">
    <property type="entry name" value="Cilia_flagella_integrity"/>
</dbReference>
<feature type="region of interest" description="Disordered" evidence="11">
    <location>
        <begin position="114"/>
        <end position="137"/>
    </location>
</feature>
<dbReference type="GO" id="GO:0035082">
    <property type="term" value="P:axoneme assembly"/>
    <property type="evidence" value="ECO:0007669"/>
    <property type="project" value="TreeGrafter"/>
</dbReference>
<sequence>MAELKMQPPYGETGPEKGIKEEVNEQDMSEESPSDCRNGDIQTNNENSLVKTAPQSQSQDVEPEPEEGIKDDVTVQRKSEEILNDYSTGDTMIAVKTEDTKSEEKTVYTVSKTYQHNEQQSGGDHKPVTESSSYKAEENKGCLRMTKKLLRDICKQQKLYMTPCLNDTLYLHYKGFDRLENLEEYTGLKCLWLECNGLTKIENLEAQTELRCLYLHLNLINKIENLEPLQKLDSLNLSNNYIKIIENLWKYF</sequence>
<dbReference type="PANTHER" id="PTHR45973:SF19">
    <property type="entry name" value="DYNEIN AXONEMAL ASSEMBLY FACTOR 1"/>
    <property type="match status" value="1"/>
</dbReference>
<evidence type="ECO:0000256" key="8">
    <source>
        <dbReference type="ARBA" id="ARBA00024429"/>
    </source>
</evidence>
<feature type="compositionally biased region" description="Polar residues" evidence="11">
    <location>
        <begin position="40"/>
        <end position="60"/>
    </location>
</feature>
<feature type="compositionally biased region" description="Acidic residues" evidence="11">
    <location>
        <begin position="24"/>
        <end position="33"/>
    </location>
</feature>
<keyword evidence="5 10" id="KW-0677">Repeat</keyword>
<comment type="subcellular location">
    <subcellularLocation>
        <location evidence="1 10">Cell projection</location>
        <location evidence="1 10">Cilium</location>
    </subcellularLocation>
</comment>
<dbReference type="OrthoDB" id="1904536at2759"/>
<dbReference type="Proteomes" id="UP000297703">
    <property type="component" value="Unassembled WGS sequence"/>
</dbReference>
<dbReference type="GO" id="GO:0070840">
    <property type="term" value="F:dynein complex binding"/>
    <property type="evidence" value="ECO:0007669"/>
    <property type="project" value="UniProtKB-UniRule"/>
</dbReference>
<dbReference type="Gene3D" id="3.80.10.10">
    <property type="entry name" value="Ribonuclease Inhibitor"/>
    <property type="match status" value="1"/>
</dbReference>
<comment type="caution">
    <text evidence="12">The sequence shown here is derived from an EMBL/GenBank/DDBJ whole genome shotgun (WGS) entry which is preliminary data.</text>
</comment>
<reference evidence="12 13" key="1">
    <citation type="submission" date="2019-04" db="EMBL/GenBank/DDBJ databases">
        <title>Draft genome of the big-headed turtle Platysternon megacephalum.</title>
        <authorList>
            <person name="Gong S."/>
        </authorList>
    </citation>
    <scope>NUCLEOTIDE SEQUENCE [LARGE SCALE GENOMIC DNA]</scope>
    <source>
        <strain evidence="12">DO16091913</strain>
        <tissue evidence="12">Muscle</tissue>
    </source>
</reference>
<keyword evidence="13" id="KW-1185">Reference proteome</keyword>
<evidence type="ECO:0000256" key="10">
    <source>
        <dbReference type="RuleBase" id="RU364076"/>
    </source>
</evidence>
<dbReference type="AlphaFoldDB" id="A0A4D9DX91"/>
<comment type="similarity">
    <text evidence="2 10">Belongs to the DNAAF1 family.</text>
</comment>
<keyword evidence="6 10" id="KW-0969">Cilium</keyword>
<keyword evidence="7 10" id="KW-0966">Cell projection</keyword>
<dbReference type="FunFam" id="3.80.10.10:FF:000166">
    <property type="entry name" value="Dynein assembly factor 1, axonemal"/>
    <property type="match status" value="1"/>
</dbReference>
<keyword evidence="3" id="KW-0597">Phosphoprotein</keyword>
<dbReference type="EMBL" id="QXTE01000322">
    <property type="protein sequence ID" value="TFJ99532.1"/>
    <property type="molecule type" value="Genomic_DNA"/>
</dbReference>
<gene>
    <name evidence="12" type="ORF">DR999_PMT18432</name>
</gene>
<evidence type="ECO:0000313" key="13">
    <source>
        <dbReference type="Proteomes" id="UP000297703"/>
    </source>
</evidence>
<dbReference type="SUPFAM" id="SSF52058">
    <property type="entry name" value="L domain-like"/>
    <property type="match status" value="1"/>
</dbReference>